<organism evidence="1 2">
    <name type="scientific">Ficus carica</name>
    <name type="common">Common fig</name>
    <dbReference type="NCBI Taxonomy" id="3494"/>
    <lineage>
        <taxon>Eukaryota</taxon>
        <taxon>Viridiplantae</taxon>
        <taxon>Streptophyta</taxon>
        <taxon>Embryophyta</taxon>
        <taxon>Tracheophyta</taxon>
        <taxon>Spermatophyta</taxon>
        <taxon>Magnoliopsida</taxon>
        <taxon>eudicotyledons</taxon>
        <taxon>Gunneridae</taxon>
        <taxon>Pentapetalae</taxon>
        <taxon>rosids</taxon>
        <taxon>fabids</taxon>
        <taxon>Rosales</taxon>
        <taxon>Moraceae</taxon>
        <taxon>Ficeae</taxon>
        <taxon>Ficus</taxon>
    </lineage>
</organism>
<protein>
    <submittedName>
        <fullName evidence="1">Uncharacterized protein</fullName>
    </submittedName>
</protein>
<gene>
    <name evidence="1" type="ORF">TIFTF001_044510</name>
</gene>
<dbReference type="Gramene" id="FCD_00024917-RA">
    <property type="protein sequence ID" value="FCD_00024917-RA:cds"/>
    <property type="gene ID" value="FCD_00024917"/>
</dbReference>
<dbReference type="AlphaFoldDB" id="A0AA87Z974"/>
<proteinExistence type="predicted"/>
<accession>A0AA87Z974</accession>
<evidence type="ECO:0000313" key="2">
    <source>
        <dbReference type="Proteomes" id="UP001187192"/>
    </source>
</evidence>
<evidence type="ECO:0000313" key="1">
    <source>
        <dbReference type="EMBL" id="GMN30742.1"/>
    </source>
</evidence>
<comment type="caution">
    <text evidence="1">The sequence shown here is derived from an EMBL/GenBank/DDBJ whole genome shotgun (WGS) entry which is preliminary data.</text>
</comment>
<sequence>MAISSSRGWVYQHLGFDDGGAWVSMTAAPFAAADAEGFAAPELRDGEADVGFRGAWVSRRQGGGWFSRRLGFVTTWAEAGFMAPRFRDDKGGGWFH</sequence>
<reference evidence="1" key="1">
    <citation type="submission" date="2023-07" db="EMBL/GenBank/DDBJ databases">
        <title>draft genome sequence of fig (Ficus carica).</title>
        <authorList>
            <person name="Takahashi T."/>
            <person name="Nishimura K."/>
        </authorList>
    </citation>
    <scope>NUCLEOTIDE SEQUENCE</scope>
</reference>
<name>A0AA87Z974_FICCA</name>
<dbReference type="EMBL" id="BTGU01003342">
    <property type="protein sequence ID" value="GMN30742.1"/>
    <property type="molecule type" value="Genomic_DNA"/>
</dbReference>
<dbReference type="Proteomes" id="UP001187192">
    <property type="component" value="Unassembled WGS sequence"/>
</dbReference>
<keyword evidence="2" id="KW-1185">Reference proteome</keyword>